<dbReference type="InterPro" id="IPR036850">
    <property type="entry name" value="NDK-like_dom_sf"/>
</dbReference>
<evidence type="ECO:0000256" key="3">
    <source>
        <dbReference type="ARBA" id="ARBA00012966"/>
    </source>
</evidence>
<keyword evidence="11 12" id="KW-0546">Nucleotide metabolism</keyword>
<gene>
    <name evidence="16" type="primary">ndk_2</name>
    <name evidence="12" type="synonym">ndk</name>
    <name evidence="16" type="ORF">CNEONATNEC25_03103</name>
</gene>
<keyword evidence="12" id="KW-0597">Phosphoprotein</keyword>
<dbReference type="AlphaFoldDB" id="A0A650MJB9"/>
<evidence type="ECO:0000256" key="5">
    <source>
        <dbReference type="ARBA" id="ARBA00022679"/>
    </source>
</evidence>
<dbReference type="EC" id="2.7.4.6" evidence="3 12"/>
<evidence type="ECO:0000256" key="8">
    <source>
        <dbReference type="ARBA" id="ARBA00022777"/>
    </source>
</evidence>
<evidence type="ECO:0000256" key="10">
    <source>
        <dbReference type="ARBA" id="ARBA00022842"/>
    </source>
</evidence>
<dbReference type="CDD" id="cd04413">
    <property type="entry name" value="NDPk_I"/>
    <property type="match status" value="1"/>
</dbReference>
<comment type="subunit">
    <text evidence="12">Homotetramer.</text>
</comment>
<feature type="binding site" evidence="12 13">
    <location>
        <position position="95"/>
    </location>
    <ligand>
        <name>ATP</name>
        <dbReference type="ChEBI" id="CHEBI:30616"/>
    </ligand>
</feature>
<dbReference type="GO" id="GO:0005737">
    <property type="term" value="C:cytoplasm"/>
    <property type="evidence" value="ECO:0007669"/>
    <property type="project" value="UniProtKB-SubCell"/>
</dbReference>
<dbReference type="GO" id="GO:0006183">
    <property type="term" value="P:GTP biosynthetic process"/>
    <property type="evidence" value="ECO:0007669"/>
    <property type="project" value="UniProtKB-UniRule"/>
</dbReference>
<evidence type="ECO:0000256" key="12">
    <source>
        <dbReference type="HAMAP-Rule" id="MF_00451"/>
    </source>
</evidence>
<evidence type="ECO:0000313" key="17">
    <source>
        <dbReference type="Proteomes" id="UP000431451"/>
    </source>
</evidence>
<comment type="subcellular location">
    <subcellularLocation>
        <location evidence="12">Cytoplasm</location>
    </subcellularLocation>
</comment>
<dbReference type="Gene3D" id="3.30.70.141">
    <property type="entry name" value="Nucleoside diphosphate kinase-like domain"/>
    <property type="match status" value="1"/>
</dbReference>
<dbReference type="PANTHER" id="PTHR11349">
    <property type="entry name" value="NUCLEOSIDE DIPHOSPHATE KINASE"/>
    <property type="match status" value="1"/>
</dbReference>
<proteinExistence type="inferred from homology"/>
<comment type="similarity">
    <text evidence="2 12 13 14">Belongs to the NDK family.</text>
</comment>
<dbReference type="GO" id="GO:0046872">
    <property type="term" value="F:metal ion binding"/>
    <property type="evidence" value="ECO:0007669"/>
    <property type="project" value="UniProtKB-KW"/>
</dbReference>
<name>A0A650MJB9_9CLOT</name>
<dbReference type="GO" id="GO:0006228">
    <property type="term" value="P:UTP biosynthetic process"/>
    <property type="evidence" value="ECO:0007669"/>
    <property type="project" value="UniProtKB-UniRule"/>
</dbReference>
<comment type="function">
    <text evidence="12">Major role in the synthesis of nucleoside triphosphates other than ATP. The ATP gamma phosphate is transferred to the NDP beta phosphate via a ping-pong mechanism, using a phosphorylated active-site intermediate.</text>
</comment>
<feature type="binding site" evidence="12 13">
    <location>
        <position position="67"/>
    </location>
    <ligand>
        <name>ATP</name>
        <dbReference type="ChEBI" id="CHEBI:30616"/>
    </ligand>
</feature>
<feature type="binding site" evidence="12 13">
    <location>
        <position position="112"/>
    </location>
    <ligand>
        <name>ATP</name>
        <dbReference type="ChEBI" id="CHEBI:30616"/>
    </ligand>
</feature>
<sequence length="145" mass="16564">MSVYRKDDFIMERTMVLIKPDGVERNIIGNIISCYEANGLKIKELKMMKATREIAEKHYSQHKGKDFYEELITFITRSPLVAIILIGEEAVNRVRAINGATSPDDAAEGTIRHRYARSKTENCVHASDTVESAEEEINLWFSELK</sequence>
<evidence type="ECO:0000313" key="16">
    <source>
        <dbReference type="EMBL" id="VCT85500.1"/>
    </source>
</evidence>
<keyword evidence="7 12" id="KW-0547">Nucleotide-binding</keyword>
<evidence type="ECO:0000256" key="6">
    <source>
        <dbReference type="ARBA" id="ARBA00022723"/>
    </source>
</evidence>
<keyword evidence="8 12" id="KW-0418">Kinase</keyword>
<comment type="cofactor">
    <cofactor evidence="1 12">
        <name>Mg(2+)</name>
        <dbReference type="ChEBI" id="CHEBI:18420"/>
    </cofactor>
</comment>
<evidence type="ECO:0000256" key="13">
    <source>
        <dbReference type="PROSITE-ProRule" id="PRU00706"/>
    </source>
</evidence>
<dbReference type="GO" id="GO:0004550">
    <property type="term" value="F:nucleoside diphosphate kinase activity"/>
    <property type="evidence" value="ECO:0007669"/>
    <property type="project" value="UniProtKB-UniRule"/>
</dbReference>
<keyword evidence="9 12" id="KW-0067">ATP-binding</keyword>
<evidence type="ECO:0000256" key="1">
    <source>
        <dbReference type="ARBA" id="ARBA00001946"/>
    </source>
</evidence>
<dbReference type="GO" id="GO:0006241">
    <property type="term" value="P:CTP biosynthetic process"/>
    <property type="evidence" value="ECO:0007669"/>
    <property type="project" value="UniProtKB-UniRule"/>
</dbReference>
<dbReference type="HAMAP" id="MF_00451">
    <property type="entry name" value="NDP_kinase"/>
    <property type="match status" value="1"/>
</dbReference>
<keyword evidence="10 12" id="KW-0460">Magnesium</keyword>
<evidence type="ECO:0000256" key="2">
    <source>
        <dbReference type="ARBA" id="ARBA00008142"/>
    </source>
</evidence>
<dbReference type="GO" id="GO:0005524">
    <property type="term" value="F:ATP binding"/>
    <property type="evidence" value="ECO:0007669"/>
    <property type="project" value="UniProtKB-UniRule"/>
</dbReference>
<evidence type="ECO:0000256" key="7">
    <source>
        <dbReference type="ARBA" id="ARBA00022741"/>
    </source>
</evidence>
<keyword evidence="12" id="KW-0963">Cytoplasm</keyword>
<comment type="catalytic activity">
    <reaction evidence="12">
        <text>a 2'-deoxyribonucleoside 5'-diphosphate + ATP = a 2'-deoxyribonucleoside 5'-triphosphate + ADP</text>
        <dbReference type="Rhea" id="RHEA:44640"/>
        <dbReference type="ChEBI" id="CHEBI:30616"/>
        <dbReference type="ChEBI" id="CHEBI:61560"/>
        <dbReference type="ChEBI" id="CHEBI:73316"/>
        <dbReference type="ChEBI" id="CHEBI:456216"/>
        <dbReference type="EC" id="2.7.4.6"/>
    </reaction>
</comment>
<evidence type="ECO:0000256" key="14">
    <source>
        <dbReference type="RuleBase" id="RU004011"/>
    </source>
</evidence>
<evidence type="ECO:0000256" key="9">
    <source>
        <dbReference type="ARBA" id="ARBA00022840"/>
    </source>
</evidence>
<dbReference type="InterPro" id="IPR034907">
    <property type="entry name" value="NDK-like_dom"/>
</dbReference>
<evidence type="ECO:0000259" key="15">
    <source>
        <dbReference type="SMART" id="SM00562"/>
    </source>
</evidence>
<dbReference type="PRINTS" id="PR01243">
    <property type="entry name" value="NUCDPKINASE"/>
</dbReference>
<reference evidence="16 17" key="1">
    <citation type="submission" date="2018-06" db="EMBL/GenBank/DDBJ databases">
        <authorList>
            <consortium name="IHU Genomes"/>
        </authorList>
    </citation>
    <scope>NUCLEOTIDE SEQUENCE [LARGE SCALE GENOMIC DNA]</scope>
    <source>
        <strain evidence="16 17">NEC25</strain>
    </source>
</reference>
<keyword evidence="5 12" id="KW-0808">Transferase</keyword>
<organism evidence="16 17">
    <name type="scientific">Clostridium neonatale</name>
    <dbReference type="NCBI Taxonomy" id="137838"/>
    <lineage>
        <taxon>Bacteria</taxon>
        <taxon>Bacillati</taxon>
        <taxon>Bacillota</taxon>
        <taxon>Clostridia</taxon>
        <taxon>Eubacteriales</taxon>
        <taxon>Clostridiaceae</taxon>
        <taxon>Clostridium</taxon>
    </lineage>
</organism>
<feature type="binding site" evidence="12 13">
    <location>
        <position position="101"/>
    </location>
    <ligand>
        <name>ATP</name>
        <dbReference type="ChEBI" id="CHEBI:30616"/>
    </ligand>
</feature>
<dbReference type="SUPFAM" id="SSF54919">
    <property type="entry name" value="Nucleoside diphosphate kinase, NDK"/>
    <property type="match status" value="1"/>
</dbReference>
<feature type="binding site" evidence="12 13">
    <location>
        <position position="19"/>
    </location>
    <ligand>
        <name>ATP</name>
        <dbReference type="ChEBI" id="CHEBI:30616"/>
    </ligand>
</feature>
<accession>A0A650MJB9</accession>
<dbReference type="FunFam" id="3.30.70.141:FF:000003">
    <property type="entry name" value="Nucleoside diphosphate kinase"/>
    <property type="match status" value="1"/>
</dbReference>
<dbReference type="NCBIfam" id="NF001908">
    <property type="entry name" value="PRK00668.1"/>
    <property type="match status" value="1"/>
</dbReference>
<dbReference type="SMART" id="SM00562">
    <property type="entry name" value="NDK"/>
    <property type="match status" value="1"/>
</dbReference>
<feature type="domain" description="Nucleoside diphosphate kinase-like" evidence="15">
    <location>
        <begin position="11"/>
        <end position="144"/>
    </location>
</feature>
<protein>
    <recommendedName>
        <fullName evidence="4 12">Nucleoside diphosphate kinase</fullName>
        <shortName evidence="12">NDK</shortName>
        <shortName evidence="12">NDP kinase</shortName>
        <ecNumber evidence="3 12">2.7.4.6</ecNumber>
    </recommendedName>
    <alternativeName>
        <fullName evidence="12">Nucleoside-2-P kinase</fullName>
    </alternativeName>
</protein>
<dbReference type="EMBL" id="UWJD01000002">
    <property type="protein sequence ID" value="VCT85500.1"/>
    <property type="molecule type" value="Genomic_DNA"/>
</dbReference>
<evidence type="ECO:0000256" key="4">
    <source>
        <dbReference type="ARBA" id="ARBA00017632"/>
    </source>
</evidence>
<dbReference type="InterPro" id="IPR001564">
    <property type="entry name" value="Nucleoside_diP_kinase"/>
</dbReference>
<dbReference type="Proteomes" id="UP000431451">
    <property type="component" value="Unassembled WGS sequence"/>
</dbReference>
<evidence type="ECO:0000256" key="11">
    <source>
        <dbReference type="ARBA" id="ARBA00023080"/>
    </source>
</evidence>
<keyword evidence="6 12" id="KW-0479">Metal-binding</keyword>
<feature type="binding site" evidence="12 13">
    <location>
        <position position="122"/>
    </location>
    <ligand>
        <name>ATP</name>
        <dbReference type="ChEBI" id="CHEBI:30616"/>
    </ligand>
</feature>
<dbReference type="PROSITE" id="PS51374">
    <property type="entry name" value="NDPK_LIKE"/>
    <property type="match status" value="1"/>
</dbReference>
<comment type="catalytic activity">
    <reaction evidence="12">
        <text>a ribonucleoside 5'-diphosphate + ATP = a ribonucleoside 5'-triphosphate + ADP</text>
        <dbReference type="Rhea" id="RHEA:18113"/>
        <dbReference type="ChEBI" id="CHEBI:30616"/>
        <dbReference type="ChEBI" id="CHEBI:57930"/>
        <dbReference type="ChEBI" id="CHEBI:61557"/>
        <dbReference type="ChEBI" id="CHEBI:456216"/>
        <dbReference type="EC" id="2.7.4.6"/>
    </reaction>
</comment>
<dbReference type="Pfam" id="PF00334">
    <property type="entry name" value="NDK"/>
    <property type="match status" value="1"/>
</dbReference>
<feature type="active site" description="Pros-phosphohistidine intermediate" evidence="12 13">
    <location>
        <position position="125"/>
    </location>
</feature>